<protein>
    <submittedName>
        <fullName evidence="6">Uncharacterized protein</fullName>
    </submittedName>
</protein>
<evidence type="ECO:0000256" key="3">
    <source>
        <dbReference type="ARBA" id="ARBA00022989"/>
    </source>
</evidence>
<dbReference type="GO" id="GO:0005385">
    <property type="term" value="F:zinc ion transmembrane transporter activity"/>
    <property type="evidence" value="ECO:0007669"/>
    <property type="project" value="TreeGrafter"/>
</dbReference>
<keyword evidence="3 5" id="KW-1133">Transmembrane helix</keyword>
<dbReference type="AlphaFoldDB" id="A0A7I8W5C6"/>
<gene>
    <name evidence="6" type="ORF">DGYR_LOCUS11398</name>
</gene>
<feature type="transmembrane region" description="Helical" evidence="5">
    <location>
        <begin position="162"/>
        <end position="186"/>
    </location>
</feature>
<evidence type="ECO:0000256" key="1">
    <source>
        <dbReference type="ARBA" id="ARBA00004141"/>
    </source>
</evidence>
<proteinExistence type="predicted"/>
<dbReference type="InterPro" id="IPR003689">
    <property type="entry name" value="ZIP"/>
</dbReference>
<keyword evidence="2 5" id="KW-0812">Transmembrane</keyword>
<dbReference type="OrthoDB" id="448280at2759"/>
<evidence type="ECO:0000256" key="5">
    <source>
        <dbReference type="SAM" id="Phobius"/>
    </source>
</evidence>
<feature type="transmembrane region" description="Helical" evidence="5">
    <location>
        <begin position="67"/>
        <end position="91"/>
    </location>
</feature>
<evidence type="ECO:0000313" key="6">
    <source>
        <dbReference type="EMBL" id="CAD5123757.1"/>
    </source>
</evidence>
<comment type="subcellular location">
    <subcellularLocation>
        <location evidence="1">Membrane</location>
        <topology evidence="1">Multi-pass membrane protein</topology>
    </subcellularLocation>
</comment>
<dbReference type="Pfam" id="PF02535">
    <property type="entry name" value="Zip"/>
    <property type="match status" value="1"/>
</dbReference>
<organism evidence="6 7">
    <name type="scientific">Dimorphilus gyrociliatus</name>
    <dbReference type="NCBI Taxonomy" id="2664684"/>
    <lineage>
        <taxon>Eukaryota</taxon>
        <taxon>Metazoa</taxon>
        <taxon>Spiralia</taxon>
        <taxon>Lophotrochozoa</taxon>
        <taxon>Annelida</taxon>
        <taxon>Polychaeta</taxon>
        <taxon>Polychaeta incertae sedis</taxon>
        <taxon>Dinophilidae</taxon>
        <taxon>Dimorphilus</taxon>
    </lineage>
</organism>
<dbReference type="EMBL" id="CAJFCJ010000019">
    <property type="protein sequence ID" value="CAD5123757.1"/>
    <property type="molecule type" value="Genomic_DNA"/>
</dbReference>
<evidence type="ECO:0000313" key="7">
    <source>
        <dbReference type="Proteomes" id="UP000549394"/>
    </source>
</evidence>
<dbReference type="GO" id="GO:0005886">
    <property type="term" value="C:plasma membrane"/>
    <property type="evidence" value="ECO:0007669"/>
    <property type="project" value="TreeGrafter"/>
</dbReference>
<feature type="transmembrane region" description="Helical" evidence="5">
    <location>
        <begin position="232"/>
        <end position="252"/>
    </location>
</feature>
<feature type="transmembrane region" description="Helical" evidence="5">
    <location>
        <begin position="264"/>
        <end position="283"/>
    </location>
</feature>
<feature type="transmembrane region" description="Helical" evidence="5">
    <location>
        <begin position="198"/>
        <end position="220"/>
    </location>
</feature>
<name>A0A7I8W5C6_9ANNE</name>
<comment type="caution">
    <text evidence="6">The sequence shown here is derived from an EMBL/GenBank/DDBJ whole genome shotgun (WGS) entry which is preliminary data.</text>
</comment>
<dbReference type="Proteomes" id="UP000549394">
    <property type="component" value="Unassembled WGS sequence"/>
</dbReference>
<sequence>MTPLIFMKLLQRRSLSDRTARKIRCGVSLISCYAAGVFLGTSILDLFPNVRGKFTKFLRSKLIDSEFPLPEFIIVIGLFLMLFIEQTVLTFREAKKHEVRALLPEVAESDQEELEYSSSSHERITPDTAIKSSIHSFMLLLALSLHSVFEGLAIGLETNKSVLFQIFAAVALHKCILAFSLGVNFIQSKLSTSAIFKSNILFCITSPVGITIGVLVNSFVSKSAEGAVVDGTLQGLAAGTFLYVIFFEIIPFEFGTQEGQPNRLLRALFLFVGYATICGIILMQKF</sequence>
<feature type="transmembrane region" description="Helical" evidence="5">
    <location>
        <begin position="137"/>
        <end position="156"/>
    </location>
</feature>
<dbReference type="PANTHER" id="PTHR11040:SF140">
    <property type="entry name" value="ZRT (ZRT), IRT- (IRT-) LIKE PROTEIN TRANSPORTER"/>
    <property type="match status" value="1"/>
</dbReference>
<keyword evidence="7" id="KW-1185">Reference proteome</keyword>
<dbReference type="PANTHER" id="PTHR11040">
    <property type="entry name" value="ZINC/IRON TRANSPORTER"/>
    <property type="match status" value="1"/>
</dbReference>
<keyword evidence="4 5" id="KW-0472">Membrane</keyword>
<evidence type="ECO:0000256" key="2">
    <source>
        <dbReference type="ARBA" id="ARBA00022692"/>
    </source>
</evidence>
<reference evidence="6 7" key="1">
    <citation type="submission" date="2020-08" db="EMBL/GenBank/DDBJ databases">
        <authorList>
            <person name="Hejnol A."/>
        </authorList>
    </citation>
    <scope>NUCLEOTIDE SEQUENCE [LARGE SCALE GENOMIC DNA]</scope>
</reference>
<evidence type="ECO:0000256" key="4">
    <source>
        <dbReference type="ARBA" id="ARBA00023136"/>
    </source>
</evidence>
<accession>A0A7I8W5C6</accession>
<feature type="transmembrane region" description="Helical" evidence="5">
    <location>
        <begin position="21"/>
        <end position="47"/>
    </location>
</feature>